<gene>
    <name evidence="1" type="ORF">ACFQL9_08415</name>
</gene>
<sequence>MSSDEIDVEEQLRNVQDFLVQSDGEPKRHEDGRYRDFIVAKSEREEDRSYDFGEIDLPSESLDRLHSLVNKRIGAKLGQIASHEVEPVRYGEAKGDRRHLRYITEDELPLIGRFEEIFSEREVGYTTYEEMDPDFQAIRIMDSEDGMVIGFQHYWGNQLLGNTSLFNIWTRGGELTPIDDPIISIPKRLDAVYYDGVLYIFDNWRFEQMFDYHEVYEEVAENVLGTLREGDIRFGDMDLVESGVLNNPNMMRKLRDVQENGLYEELDMDDIEWVLGEYPNALDGIHIDGVADDREIVLENKLKIWGLIHILNDDHVVSSLTNRAYQASNKEEI</sequence>
<accession>A0ABD5W8Q2</accession>
<dbReference type="Proteomes" id="UP001596461">
    <property type="component" value="Unassembled WGS sequence"/>
</dbReference>
<dbReference type="Pfam" id="PF16162">
    <property type="entry name" value="KwaB"/>
    <property type="match status" value="1"/>
</dbReference>
<keyword evidence="2" id="KW-1185">Reference proteome</keyword>
<protein>
    <submittedName>
        <fullName evidence="1">Kiwa anti-phage protein KwaB-like domain-containing protein</fullName>
    </submittedName>
</protein>
<dbReference type="EMBL" id="JBHTAH010000005">
    <property type="protein sequence ID" value="MFC7069662.1"/>
    <property type="molecule type" value="Genomic_DNA"/>
</dbReference>
<name>A0ABD5W8Q2_9EURY</name>
<evidence type="ECO:0000313" key="2">
    <source>
        <dbReference type="Proteomes" id="UP001596461"/>
    </source>
</evidence>
<dbReference type="GeneID" id="81125415"/>
<organism evidence="1 2">
    <name type="scientific">Halobaculum lipolyticum</name>
    <dbReference type="NCBI Taxonomy" id="3032001"/>
    <lineage>
        <taxon>Archaea</taxon>
        <taxon>Methanobacteriati</taxon>
        <taxon>Methanobacteriota</taxon>
        <taxon>Stenosarchaea group</taxon>
        <taxon>Halobacteria</taxon>
        <taxon>Halobacteriales</taxon>
        <taxon>Haloferacaceae</taxon>
        <taxon>Halobaculum</taxon>
    </lineage>
</organism>
<dbReference type="AlphaFoldDB" id="A0ABD5W8Q2"/>
<reference evidence="1 2" key="1">
    <citation type="journal article" date="2019" name="Int. J. Syst. Evol. Microbiol.">
        <title>The Global Catalogue of Microorganisms (GCM) 10K type strain sequencing project: providing services to taxonomists for standard genome sequencing and annotation.</title>
        <authorList>
            <consortium name="The Broad Institute Genomics Platform"/>
            <consortium name="The Broad Institute Genome Sequencing Center for Infectious Disease"/>
            <person name="Wu L."/>
            <person name="Ma J."/>
        </authorList>
    </citation>
    <scope>NUCLEOTIDE SEQUENCE [LARGE SCALE GENOMIC DNA]</scope>
    <source>
        <strain evidence="1 2">DT31</strain>
    </source>
</reference>
<dbReference type="RefSeq" id="WP_284030578.1">
    <property type="nucleotide sequence ID" value="NZ_CP126154.1"/>
</dbReference>
<dbReference type="InterPro" id="IPR032359">
    <property type="entry name" value="KwaB-like"/>
</dbReference>
<comment type="caution">
    <text evidence="1">The sequence shown here is derived from an EMBL/GenBank/DDBJ whole genome shotgun (WGS) entry which is preliminary data.</text>
</comment>
<evidence type="ECO:0000313" key="1">
    <source>
        <dbReference type="EMBL" id="MFC7069662.1"/>
    </source>
</evidence>
<proteinExistence type="predicted"/>